<proteinExistence type="predicted"/>
<evidence type="ECO:0000313" key="4">
    <source>
        <dbReference type="WBParaSite" id="TCNE_0000827201-mRNA-1"/>
    </source>
</evidence>
<feature type="domain" description="F-box" evidence="1">
    <location>
        <begin position="9"/>
        <end position="56"/>
    </location>
</feature>
<organism evidence="3 4">
    <name type="scientific">Toxocara canis</name>
    <name type="common">Canine roundworm</name>
    <dbReference type="NCBI Taxonomy" id="6265"/>
    <lineage>
        <taxon>Eukaryota</taxon>
        <taxon>Metazoa</taxon>
        <taxon>Ecdysozoa</taxon>
        <taxon>Nematoda</taxon>
        <taxon>Chromadorea</taxon>
        <taxon>Rhabditida</taxon>
        <taxon>Spirurina</taxon>
        <taxon>Ascaridomorpha</taxon>
        <taxon>Ascaridoidea</taxon>
        <taxon>Toxocaridae</taxon>
        <taxon>Toxocara</taxon>
    </lineage>
</organism>
<dbReference type="InterPro" id="IPR001810">
    <property type="entry name" value="F-box_dom"/>
</dbReference>
<evidence type="ECO:0000313" key="2">
    <source>
        <dbReference type="EMBL" id="VDM39593.1"/>
    </source>
</evidence>
<reference evidence="4" key="1">
    <citation type="submission" date="2016-06" db="UniProtKB">
        <authorList>
            <consortium name="WormBaseParasite"/>
        </authorList>
    </citation>
    <scope>IDENTIFICATION</scope>
</reference>
<dbReference type="InterPro" id="IPR032675">
    <property type="entry name" value="LRR_dom_sf"/>
</dbReference>
<reference evidence="2 3" key="2">
    <citation type="submission" date="2018-11" db="EMBL/GenBank/DDBJ databases">
        <authorList>
            <consortium name="Pathogen Informatics"/>
        </authorList>
    </citation>
    <scope>NUCLEOTIDE SEQUENCE [LARGE SCALE GENOMIC DNA]</scope>
</reference>
<name>A0A183UIF2_TOXCA</name>
<dbReference type="Proteomes" id="UP000050794">
    <property type="component" value="Unassembled WGS sequence"/>
</dbReference>
<dbReference type="PANTHER" id="PTHR38926:SF72">
    <property type="entry name" value="IM:7136021-RELATED"/>
    <property type="match status" value="1"/>
</dbReference>
<dbReference type="SUPFAM" id="SSF81383">
    <property type="entry name" value="F-box domain"/>
    <property type="match status" value="1"/>
</dbReference>
<evidence type="ECO:0000313" key="3">
    <source>
        <dbReference type="Proteomes" id="UP000050794"/>
    </source>
</evidence>
<dbReference type="PROSITE" id="PS50181">
    <property type="entry name" value="FBOX"/>
    <property type="match status" value="1"/>
</dbReference>
<gene>
    <name evidence="2" type="ORF">TCNE_LOCUS8272</name>
</gene>
<dbReference type="PANTHER" id="PTHR38926">
    <property type="entry name" value="F-BOX DOMAIN CONTAINING PROTEIN, EXPRESSED"/>
    <property type="match status" value="1"/>
</dbReference>
<dbReference type="Gene3D" id="3.80.10.10">
    <property type="entry name" value="Ribonuclease Inhibitor"/>
    <property type="match status" value="1"/>
</dbReference>
<accession>A0A183UIF2</accession>
<dbReference type="SUPFAM" id="SSF52047">
    <property type="entry name" value="RNI-like"/>
    <property type="match status" value="1"/>
</dbReference>
<dbReference type="Gene3D" id="1.20.1280.50">
    <property type="match status" value="1"/>
</dbReference>
<evidence type="ECO:0000259" key="1">
    <source>
        <dbReference type="PROSITE" id="PS50181"/>
    </source>
</evidence>
<sequence>MCLLKKCMDVSMEDLPDIVLIEIFRFLHPIDRVHSASLVCKRWNRLLYAPKVWTEVRVIVYSYSVKNGSAKRFLARVAASLQKLCLCLKEDMEDYPKASEVEDLLPSMLPQLTLLDIGYFPGLTSSLLSKIDACMPNLQRLNMEHAFSASCYDVLFSESKLANVRELILCGWGFTAHKIEALFHVRKKLERLSRLEHLHLGGNYDDYSRMTTDCLRTVFGPAETEADFPSRLKFLSLPYWRRLDDSVIAEITLKQLRLLDVNWTADAFDASTFYEIGHDDFPQLIYLSVHSKQSPASHDEMRCSLRHLMARKRTLLLSDEINSFVTYKISNGQMCFNDYFIGYVGKIANELARIEGFCCMSQLV</sequence>
<dbReference type="InterPro" id="IPR036047">
    <property type="entry name" value="F-box-like_dom_sf"/>
</dbReference>
<dbReference type="Pfam" id="PF12937">
    <property type="entry name" value="F-box-like"/>
    <property type="match status" value="1"/>
</dbReference>
<dbReference type="EMBL" id="UYWY01019864">
    <property type="protein sequence ID" value="VDM39593.1"/>
    <property type="molecule type" value="Genomic_DNA"/>
</dbReference>
<dbReference type="AlphaFoldDB" id="A0A183UIF2"/>
<keyword evidence="3" id="KW-1185">Reference proteome</keyword>
<dbReference type="WBParaSite" id="TCNE_0000827201-mRNA-1">
    <property type="protein sequence ID" value="TCNE_0000827201-mRNA-1"/>
    <property type="gene ID" value="TCNE_0000827201"/>
</dbReference>
<protein>
    <submittedName>
        <fullName evidence="4">F-box domain-containing protein</fullName>
    </submittedName>
</protein>